<dbReference type="PANTHER" id="PTHR33744">
    <property type="entry name" value="CARBOHYDRATE DIACID REGULATOR"/>
    <property type="match status" value="1"/>
</dbReference>
<feature type="domain" description="PucR-like N-terminal" evidence="3">
    <location>
        <begin position="40"/>
        <end position="178"/>
    </location>
</feature>
<dbReference type="Gene3D" id="1.10.10.2840">
    <property type="entry name" value="PucR C-terminal helix-turn-helix domain"/>
    <property type="match status" value="1"/>
</dbReference>
<evidence type="ECO:0000259" key="3">
    <source>
        <dbReference type="Pfam" id="PF25906"/>
    </source>
</evidence>
<evidence type="ECO:0000313" key="4">
    <source>
        <dbReference type="EMBL" id="GLJ70285.1"/>
    </source>
</evidence>
<dbReference type="Pfam" id="PF25906">
    <property type="entry name" value="PucR-like_N"/>
    <property type="match status" value="1"/>
</dbReference>
<gene>
    <name evidence="4" type="ORF">GCM10017579_43210</name>
</gene>
<evidence type="ECO:0000313" key="5">
    <source>
        <dbReference type="Proteomes" id="UP001142292"/>
    </source>
</evidence>
<feature type="region of interest" description="Disordered" evidence="1">
    <location>
        <begin position="1"/>
        <end position="22"/>
    </location>
</feature>
<dbReference type="Proteomes" id="UP001142292">
    <property type="component" value="Unassembled WGS sequence"/>
</dbReference>
<reference evidence="4" key="2">
    <citation type="submission" date="2023-01" db="EMBL/GenBank/DDBJ databases">
        <authorList>
            <person name="Sun Q."/>
            <person name="Evtushenko L."/>
        </authorList>
    </citation>
    <scope>NUCLEOTIDE SEQUENCE</scope>
    <source>
        <strain evidence="4">VKM Ac-1246</strain>
    </source>
</reference>
<dbReference type="PANTHER" id="PTHR33744:SF1">
    <property type="entry name" value="DNA-BINDING TRANSCRIPTIONAL ACTIVATOR ADER"/>
    <property type="match status" value="1"/>
</dbReference>
<sequence>MEESYVTSTTRPNRDTFTGLIPRRPHPTLRINLSPPPNAIAREIVVACRPRARRLSNRIAGRICHEVAAFGDPRVHDLIEEALGEAVALFIDAMAGAPVRGTTVADIYQRLGNREGRAGHNLDAMRAAHHIATQESWRELSKIAEELDLPVAAVGYLAEALLDYQHQLLEHAMRGFAEPAPPADPRFQLFASLIGAVPTTDLAALAERAGWTTTDRVAVAVVPGEPVSADLTAPTARLITGRSEDATILIGPASELHPRATAIAAATDRPVAVTWEVRLADTHHAVRWGQRALALVAEQVIRPAEDGVVWCAQHQSELCLYADPKLRRFADEQLLAPLLDETPKRRLALAETMLVWLRTRPSAPAVAELLAVHEQTVRHRLKRIKELFGDRLSDPAETVGLLAALESTTPRWRREIAC</sequence>
<comment type="caution">
    <text evidence="4">The sequence shown here is derived from an EMBL/GenBank/DDBJ whole genome shotgun (WGS) entry which is preliminary data.</text>
</comment>
<protein>
    <recommendedName>
        <fullName evidence="6">PucR C-terminal helix-turn-helix domain-containing protein</fullName>
    </recommendedName>
</protein>
<keyword evidence="5" id="KW-1185">Reference proteome</keyword>
<dbReference type="InterPro" id="IPR042070">
    <property type="entry name" value="PucR_C-HTH_sf"/>
</dbReference>
<dbReference type="InterPro" id="IPR058663">
    <property type="entry name" value="PucR-like_N"/>
</dbReference>
<organism evidence="4 5">
    <name type="scientific">Nocardioides luteus</name>
    <dbReference type="NCBI Taxonomy" id="1844"/>
    <lineage>
        <taxon>Bacteria</taxon>
        <taxon>Bacillati</taxon>
        <taxon>Actinomycetota</taxon>
        <taxon>Actinomycetes</taxon>
        <taxon>Propionibacteriales</taxon>
        <taxon>Nocardioidaceae</taxon>
        <taxon>Nocardioides</taxon>
    </lineage>
</organism>
<evidence type="ECO:0008006" key="6">
    <source>
        <dbReference type="Google" id="ProtNLM"/>
    </source>
</evidence>
<feature type="compositionally biased region" description="Polar residues" evidence="1">
    <location>
        <begin position="1"/>
        <end position="11"/>
    </location>
</feature>
<accession>A0ABQ5T1D3</accession>
<dbReference type="InterPro" id="IPR025736">
    <property type="entry name" value="PucR_C-HTH_dom"/>
</dbReference>
<proteinExistence type="predicted"/>
<name>A0ABQ5T1D3_9ACTN</name>
<reference evidence="4" key="1">
    <citation type="journal article" date="2014" name="Int. J. Syst. Evol. Microbiol.">
        <title>Complete genome of a new Firmicutes species belonging to the dominant human colonic microbiota ('Ruminococcus bicirculans') reveals two chromosomes and a selective capacity to utilize plant glucans.</title>
        <authorList>
            <consortium name="NISC Comparative Sequencing Program"/>
            <person name="Wegmann U."/>
            <person name="Louis P."/>
            <person name="Goesmann A."/>
            <person name="Henrissat B."/>
            <person name="Duncan S.H."/>
            <person name="Flint H.J."/>
        </authorList>
    </citation>
    <scope>NUCLEOTIDE SEQUENCE</scope>
    <source>
        <strain evidence="4">VKM Ac-1246</strain>
    </source>
</reference>
<dbReference type="Pfam" id="PF13556">
    <property type="entry name" value="HTH_30"/>
    <property type="match status" value="1"/>
</dbReference>
<evidence type="ECO:0000259" key="2">
    <source>
        <dbReference type="Pfam" id="PF13556"/>
    </source>
</evidence>
<evidence type="ECO:0000256" key="1">
    <source>
        <dbReference type="SAM" id="MobiDB-lite"/>
    </source>
</evidence>
<dbReference type="InterPro" id="IPR051448">
    <property type="entry name" value="CdaR-like_regulators"/>
</dbReference>
<feature type="domain" description="PucR C-terminal helix-turn-helix" evidence="2">
    <location>
        <begin position="349"/>
        <end position="406"/>
    </location>
</feature>
<dbReference type="EMBL" id="BSEL01000010">
    <property type="protein sequence ID" value="GLJ70285.1"/>
    <property type="molecule type" value="Genomic_DNA"/>
</dbReference>